<proteinExistence type="predicted"/>
<evidence type="ECO:0000313" key="3">
    <source>
        <dbReference type="Proteomes" id="UP000823775"/>
    </source>
</evidence>
<evidence type="ECO:0000313" key="2">
    <source>
        <dbReference type="EMBL" id="MCD9638050.1"/>
    </source>
</evidence>
<name>A0ABS8UV91_DATST</name>
<feature type="chain" id="PRO_5046112431" evidence="1">
    <location>
        <begin position="20"/>
        <end position="103"/>
    </location>
</feature>
<keyword evidence="1" id="KW-0732">Signal</keyword>
<dbReference type="EMBL" id="JACEIK010002605">
    <property type="protein sequence ID" value="MCD9638050.1"/>
    <property type="molecule type" value="Genomic_DNA"/>
</dbReference>
<feature type="signal peptide" evidence="1">
    <location>
        <begin position="1"/>
        <end position="19"/>
    </location>
</feature>
<reference evidence="2 3" key="1">
    <citation type="journal article" date="2021" name="BMC Genomics">
        <title>Datura genome reveals duplications of psychoactive alkaloid biosynthetic genes and high mutation rate following tissue culture.</title>
        <authorList>
            <person name="Rajewski A."/>
            <person name="Carter-House D."/>
            <person name="Stajich J."/>
            <person name="Litt A."/>
        </authorList>
    </citation>
    <scope>NUCLEOTIDE SEQUENCE [LARGE SCALE GENOMIC DNA]</scope>
    <source>
        <strain evidence="2">AR-01</strain>
    </source>
</reference>
<organism evidence="2 3">
    <name type="scientific">Datura stramonium</name>
    <name type="common">Jimsonweed</name>
    <name type="synonym">Common thornapple</name>
    <dbReference type="NCBI Taxonomy" id="4076"/>
    <lineage>
        <taxon>Eukaryota</taxon>
        <taxon>Viridiplantae</taxon>
        <taxon>Streptophyta</taxon>
        <taxon>Embryophyta</taxon>
        <taxon>Tracheophyta</taxon>
        <taxon>Spermatophyta</taxon>
        <taxon>Magnoliopsida</taxon>
        <taxon>eudicotyledons</taxon>
        <taxon>Gunneridae</taxon>
        <taxon>Pentapetalae</taxon>
        <taxon>asterids</taxon>
        <taxon>lamiids</taxon>
        <taxon>Solanales</taxon>
        <taxon>Solanaceae</taxon>
        <taxon>Solanoideae</taxon>
        <taxon>Datureae</taxon>
        <taxon>Datura</taxon>
    </lineage>
</organism>
<sequence length="103" mass="11427">MLRIIDICLLLFLSKKAQVDNPHLMDSSGVSRVRLESSFPTANQSMLSHSRGPLGTPSFAYYSQPGSGHSPGSVYGVESFPNSFQSHDRGRYGGYHSIYRRCE</sequence>
<keyword evidence="3" id="KW-1185">Reference proteome</keyword>
<protein>
    <submittedName>
        <fullName evidence="2">Uncharacterized protein</fullName>
    </submittedName>
</protein>
<evidence type="ECO:0000256" key="1">
    <source>
        <dbReference type="SAM" id="SignalP"/>
    </source>
</evidence>
<dbReference type="Proteomes" id="UP000823775">
    <property type="component" value="Unassembled WGS sequence"/>
</dbReference>
<comment type="caution">
    <text evidence="2">The sequence shown here is derived from an EMBL/GenBank/DDBJ whole genome shotgun (WGS) entry which is preliminary data.</text>
</comment>
<gene>
    <name evidence="2" type="ORF">HAX54_021718</name>
</gene>
<accession>A0ABS8UV91</accession>